<accession>A0A3D8S5Q5</accession>
<dbReference type="PANTHER" id="PTHR42973:SF54">
    <property type="entry name" value="FAD-BINDING PCMH-TYPE DOMAIN-CONTAINING PROTEIN"/>
    <property type="match status" value="1"/>
</dbReference>
<dbReference type="STRING" id="1810919.A0A3D8S5Q5"/>
<dbReference type="GeneID" id="38115271"/>
<dbReference type="AlphaFoldDB" id="A0A3D8S5Q5"/>
<dbReference type="GO" id="GO:0016491">
    <property type="term" value="F:oxidoreductase activity"/>
    <property type="evidence" value="ECO:0007669"/>
    <property type="project" value="UniProtKB-KW"/>
</dbReference>
<comment type="similarity">
    <text evidence="1">Belongs to the oxygen-dependent FAD-linked oxidoreductase family.</text>
</comment>
<evidence type="ECO:0000256" key="2">
    <source>
        <dbReference type="ARBA" id="ARBA00022630"/>
    </source>
</evidence>
<name>A0A3D8S5Q5_9EURO</name>
<proteinExistence type="inferred from homology"/>
<dbReference type="GO" id="GO:0071949">
    <property type="term" value="F:FAD binding"/>
    <property type="evidence" value="ECO:0007669"/>
    <property type="project" value="InterPro"/>
</dbReference>
<keyword evidence="4" id="KW-0560">Oxidoreductase</keyword>
<keyword evidence="3" id="KW-0274">FAD</keyword>
<sequence>MPPLSISALLDSLSLTFAQRSQLEFILSDFISLTSDGKEPARHSILAQVFTLVFGDNAITKGSPLYEEHRTQPWSPTCYLAPTVILTPTTVPQVQQALALIRFLNAKFSIRGGGHLQNPGFSSNDGGIVIYFCKGEFTQLVLSPDKETVEIGVGLRWADVYERLDGYGLAVAGGREPRVGVAGLLLSGGLSYQCGEVGVGCMGVVEYEVVLADSTVVRASKHENADLFWALKAGGSNFGIITKVIMTTLPNTLWSENRLYDASQNTAFASALLIYHDLIESDNKSCLIYHTVNDRTFVTFTYSGPVEGDHPEIFRPFHHIPHTGYLVPPGTRTVSAMAKGVSDVLEGSKMLHEMRTTTTLPDLEVYHAAEQARLEAITALSHLDRAGLTMVIQPMTSHSVNAAQDRGGNPFGLPAVKHQIFLILADYTNPTDAPLIQDAMRKIVNAVGGVAKKNGTYLPFKYANYAAPDQDPLGSYGAANLASLRIIAGKYDPGGVFQYLQNGGWLVSMAGLKGEVKE</sequence>
<dbReference type="PANTHER" id="PTHR42973">
    <property type="entry name" value="BINDING OXIDOREDUCTASE, PUTATIVE (AFU_ORTHOLOGUE AFUA_1G17690)-RELATED"/>
    <property type="match status" value="1"/>
</dbReference>
<dbReference type="Proteomes" id="UP000256690">
    <property type="component" value="Unassembled WGS sequence"/>
</dbReference>
<reference evidence="6 7" key="1">
    <citation type="journal article" date="2018" name="IMA Fungus">
        <title>IMA Genome-F 9: Draft genome sequence of Annulohypoxylon stygium, Aspergillus mulundensis, Berkeleyomyces basicola (syn. Thielaviopsis basicola), Ceratocystis smalleyi, two Cercospora beticola strains, Coleophoma cylindrospora, Fusarium fracticaudum, Phialophora cf. hyalina, and Morchella septimelata.</title>
        <authorList>
            <person name="Wingfield B.D."/>
            <person name="Bills G.F."/>
            <person name="Dong Y."/>
            <person name="Huang W."/>
            <person name="Nel W.J."/>
            <person name="Swalarsk-Parry B.S."/>
            <person name="Vaghefi N."/>
            <person name="Wilken P.M."/>
            <person name="An Z."/>
            <person name="de Beer Z.W."/>
            <person name="De Vos L."/>
            <person name="Chen L."/>
            <person name="Duong T.A."/>
            <person name="Gao Y."/>
            <person name="Hammerbacher A."/>
            <person name="Kikkert J.R."/>
            <person name="Li Y."/>
            <person name="Li H."/>
            <person name="Li K."/>
            <person name="Li Q."/>
            <person name="Liu X."/>
            <person name="Ma X."/>
            <person name="Naidoo K."/>
            <person name="Pethybridge S.J."/>
            <person name="Sun J."/>
            <person name="Steenkamp E.T."/>
            <person name="van der Nest M.A."/>
            <person name="van Wyk S."/>
            <person name="Wingfield M.J."/>
            <person name="Xiong C."/>
            <person name="Yue Q."/>
            <person name="Zhang X."/>
        </authorList>
    </citation>
    <scope>NUCLEOTIDE SEQUENCE [LARGE SCALE GENOMIC DNA]</scope>
    <source>
        <strain evidence="6 7">DSM 5745</strain>
    </source>
</reference>
<evidence type="ECO:0000256" key="3">
    <source>
        <dbReference type="ARBA" id="ARBA00022827"/>
    </source>
</evidence>
<keyword evidence="2" id="KW-0285">Flavoprotein</keyword>
<dbReference type="RefSeq" id="XP_026604397.1">
    <property type="nucleotide sequence ID" value="XM_026746917.1"/>
</dbReference>
<comment type="caution">
    <text evidence="6">The sequence shown here is derived from an EMBL/GenBank/DDBJ whole genome shotgun (WGS) entry which is preliminary data.</text>
</comment>
<keyword evidence="7" id="KW-1185">Reference proteome</keyword>
<protein>
    <recommendedName>
        <fullName evidence="5">FAD-binding PCMH-type domain-containing protein</fullName>
    </recommendedName>
</protein>
<evidence type="ECO:0000259" key="5">
    <source>
        <dbReference type="PROSITE" id="PS51387"/>
    </source>
</evidence>
<evidence type="ECO:0000313" key="6">
    <source>
        <dbReference type="EMBL" id="RDW81344.1"/>
    </source>
</evidence>
<organism evidence="6 7">
    <name type="scientific">Aspergillus mulundensis</name>
    <dbReference type="NCBI Taxonomy" id="1810919"/>
    <lineage>
        <taxon>Eukaryota</taxon>
        <taxon>Fungi</taxon>
        <taxon>Dikarya</taxon>
        <taxon>Ascomycota</taxon>
        <taxon>Pezizomycotina</taxon>
        <taxon>Eurotiomycetes</taxon>
        <taxon>Eurotiomycetidae</taxon>
        <taxon>Eurotiales</taxon>
        <taxon>Aspergillaceae</taxon>
        <taxon>Aspergillus</taxon>
        <taxon>Aspergillus subgen. Nidulantes</taxon>
    </lineage>
</organism>
<dbReference type="InterPro" id="IPR006094">
    <property type="entry name" value="Oxid_FAD_bind_N"/>
</dbReference>
<evidence type="ECO:0000313" key="7">
    <source>
        <dbReference type="Proteomes" id="UP000256690"/>
    </source>
</evidence>
<gene>
    <name evidence="6" type="ORF">DSM5745_04901</name>
</gene>
<dbReference type="InterPro" id="IPR050416">
    <property type="entry name" value="FAD-linked_Oxidoreductase"/>
</dbReference>
<dbReference type="InterPro" id="IPR016166">
    <property type="entry name" value="FAD-bd_PCMH"/>
</dbReference>
<dbReference type="InterPro" id="IPR036318">
    <property type="entry name" value="FAD-bd_PCMH-like_sf"/>
</dbReference>
<feature type="domain" description="FAD-binding PCMH-type" evidence="5">
    <location>
        <begin position="77"/>
        <end position="251"/>
    </location>
</feature>
<dbReference type="PROSITE" id="PS51387">
    <property type="entry name" value="FAD_PCMH"/>
    <property type="match status" value="1"/>
</dbReference>
<dbReference type="Pfam" id="PF01565">
    <property type="entry name" value="FAD_binding_4"/>
    <property type="match status" value="1"/>
</dbReference>
<dbReference type="EMBL" id="PVWQ01000005">
    <property type="protein sequence ID" value="RDW81344.1"/>
    <property type="molecule type" value="Genomic_DNA"/>
</dbReference>
<dbReference type="SUPFAM" id="SSF56176">
    <property type="entry name" value="FAD-binding/transporter-associated domain-like"/>
    <property type="match status" value="1"/>
</dbReference>
<dbReference type="OrthoDB" id="2151789at2759"/>
<dbReference type="Gene3D" id="3.30.465.10">
    <property type="match status" value="1"/>
</dbReference>
<dbReference type="InterPro" id="IPR016169">
    <property type="entry name" value="FAD-bd_PCMH_sub2"/>
</dbReference>
<evidence type="ECO:0000256" key="1">
    <source>
        <dbReference type="ARBA" id="ARBA00005466"/>
    </source>
</evidence>
<evidence type="ECO:0000256" key="4">
    <source>
        <dbReference type="ARBA" id="ARBA00023002"/>
    </source>
</evidence>